<dbReference type="PANTHER" id="PTHR43464">
    <property type="entry name" value="METHYLTRANSFERASE"/>
    <property type="match status" value="1"/>
</dbReference>
<sequence length="265" mass="29271">MTGIEDPRAAYWNETYRKYWQERVAEAGAGAESQVQKGDARTEGDWVYERVFAAHPFRPGRVLDVGCAWGRMFPIYRDHGLAVSGVDISQAMIEAAREGHAGREGIETLEVATAETLPFADASFDNLVCIAVFDATYQHLAAAEFLRVLRPGGRLYLTGKNDRYAADDALALAAEKGARGKGHPNYFTDVPAMRAALAGAGCREVATYGFARRGDFAAFHHSTTLDAPFYEWFLVLEGPEVLHKPDFAPFSSDHSRTFRDLEARS</sequence>
<reference evidence="5 6" key="1">
    <citation type="submission" date="2023-04" db="EMBL/GenBank/DDBJ databases">
        <title>YMD61, complete Genome.</title>
        <authorList>
            <person name="Zhang J."/>
        </authorList>
    </citation>
    <scope>NUCLEOTIDE SEQUENCE [LARGE SCALE GENOMIC DNA]</scope>
    <source>
        <strain evidence="5 6">YMD61</strain>
    </source>
</reference>
<organism evidence="5 6">
    <name type="scientific">Fuscovulum ytuae</name>
    <dbReference type="NCBI Taxonomy" id="3042299"/>
    <lineage>
        <taxon>Bacteria</taxon>
        <taxon>Pseudomonadati</taxon>
        <taxon>Pseudomonadota</taxon>
        <taxon>Alphaproteobacteria</taxon>
        <taxon>Rhodobacterales</taxon>
        <taxon>Paracoccaceae</taxon>
        <taxon>Fuscovulum</taxon>
    </lineage>
</organism>
<dbReference type="InterPro" id="IPR029063">
    <property type="entry name" value="SAM-dependent_MTases_sf"/>
</dbReference>
<evidence type="ECO:0000313" key="5">
    <source>
        <dbReference type="EMBL" id="WGV15416.1"/>
    </source>
</evidence>
<keyword evidence="2" id="KW-0808">Transferase</keyword>
<dbReference type="CDD" id="cd02440">
    <property type="entry name" value="AdoMet_MTases"/>
    <property type="match status" value="1"/>
</dbReference>
<accession>A0ABY8Q494</accession>
<evidence type="ECO:0000256" key="2">
    <source>
        <dbReference type="ARBA" id="ARBA00022679"/>
    </source>
</evidence>
<keyword evidence="6" id="KW-1185">Reference proteome</keyword>
<dbReference type="Gene3D" id="3.40.50.150">
    <property type="entry name" value="Vaccinia Virus protein VP39"/>
    <property type="match status" value="1"/>
</dbReference>
<evidence type="ECO:0000259" key="4">
    <source>
        <dbReference type="Pfam" id="PF08241"/>
    </source>
</evidence>
<dbReference type="GO" id="GO:0008168">
    <property type="term" value="F:methyltransferase activity"/>
    <property type="evidence" value="ECO:0007669"/>
    <property type="project" value="UniProtKB-KW"/>
</dbReference>
<evidence type="ECO:0000256" key="1">
    <source>
        <dbReference type="ARBA" id="ARBA00022603"/>
    </source>
</evidence>
<evidence type="ECO:0000256" key="3">
    <source>
        <dbReference type="ARBA" id="ARBA00022691"/>
    </source>
</evidence>
<dbReference type="RefSeq" id="WP_281464767.1">
    <property type="nucleotide sequence ID" value="NZ_CP124535.1"/>
</dbReference>
<protein>
    <submittedName>
        <fullName evidence="5">Class I SAM-dependent methyltransferase</fullName>
    </submittedName>
</protein>
<dbReference type="Pfam" id="PF08241">
    <property type="entry name" value="Methyltransf_11"/>
    <property type="match status" value="1"/>
</dbReference>
<dbReference type="GO" id="GO:0032259">
    <property type="term" value="P:methylation"/>
    <property type="evidence" value="ECO:0007669"/>
    <property type="project" value="UniProtKB-KW"/>
</dbReference>
<dbReference type="EMBL" id="CP124535">
    <property type="protein sequence ID" value="WGV15416.1"/>
    <property type="molecule type" value="Genomic_DNA"/>
</dbReference>
<dbReference type="InterPro" id="IPR013216">
    <property type="entry name" value="Methyltransf_11"/>
</dbReference>
<dbReference type="PANTHER" id="PTHR43464:SF19">
    <property type="entry name" value="UBIQUINONE BIOSYNTHESIS O-METHYLTRANSFERASE, MITOCHONDRIAL"/>
    <property type="match status" value="1"/>
</dbReference>
<feature type="domain" description="Methyltransferase type 11" evidence="4">
    <location>
        <begin position="63"/>
        <end position="157"/>
    </location>
</feature>
<evidence type="ECO:0000313" key="6">
    <source>
        <dbReference type="Proteomes" id="UP001230978"/>
    </source>
</evidence>
<proteinExistence type="predicted"/>
<name>A0ABY8Q494_9RHOB</name>
<keyword evidence="1 5" id="KW-0489">Methyltransferase</keyword>
<dbReference type="SUPFAM" id="SSF53335">
    <property type="entry name" value="S-adenosyl-L-methionine-dependent methyltransferases"/>
    <property type="match status" value="1"/>
</dbReference>
<gene>
    <name evidence="5" type="ORF">QF092_14265</name>
</gene>
<keyword evidence="3" id="KW-0949">S-adenosyl-L-methionine</keyword>
<dbReference type="Proteomes" id="UP001230978">
    <property type="component" value="Chromosome"/>
</dbReference>